<dbReference type="Proteomes" id="UP000429980">
    <property type="component" value="Unassembled WGS sequence"/>
</dbReference>
<dbReference type="EMBL" id="LKPO01000004">
    <property type="protein sequence ID" value="OLF96625.1"/>
    <property type="molecule type" value="Genomic_DNA"/>
</dbReference>
<evidence type="ECO:0000313" key="8">
    <source>
        <dbReference type="Proteomes" id="UP000429980"/>
    </source>
</evidence>
<keyword evidence="1 3" id="KW-0378">Hydrolase</keyword>
<comment type="catalytic activity">
    <reaction evidence="3">
        <text>O-phospho-D-serine + H2O = D-serine + phosphate</text>
        <dbReference type="Rhea" id="RHEA:24873"/>
        <dbReference type="ChEBI" id="CHEBI:15377"/>
        <dbReference type="ChEBI" id="CHEBI:35247"/>
        <dbReference type="ChEBI" id="CHEBI:43474"/>
        <dbReference type="ChEBI" id="CHEBI:58680"/>
        <dbReference type="EC" id="3.1.3.3"/>
    </reaction>
</comment>
<evidence type="ECO:0000313" key="6">
    <source>
        <dbReference type="EMBL" id="TWL33846.1"/>
    </source>
</evidence>
<dbReference type="CDD" id="cd04305">
    <property type="entry name" value="HAD_Neu5Ac-Pase_like"/>
    <property type="match status" value="1"/>
</dbReference>
<dbReference type="GO" id="GO:0006564">
    <property type="term" value="P:L-serine biosynthetic process"/>
    <property type="evidence" value="ECO:0007669"/>
    <property type="project" value="UniProtKB-UniRule"/>
</dbReference>
<dbReference type="NCBIfam" id="TIGR01509">
    <property type="entry name" value="HAD-SF-IA-v3"/>
    <property type="match status" value="1"/>
</dbReference>
<keyword evidence="8" id="KW-1185">Reference proteome</keyword>
<evidence type="ECO:0000256" key="2">
    <source>
        <dbReference type="ARBA" id="ARBA00022842"/>
    </source>
</evidence>
<keyword evidence="2 3" id="KW-0460">Magnesium</keyword>
<dbReference type="AlphaFoldDB" id="A0A6I7TUZ9"/>
<dbReference type="Proteomes" id="UP001216709">
    <property type="component" value="Unassembled WGS sequence"/>
</dbReference>
<dbReference type="InterPro" id="IPR051400">
    <property type="entry name" value="HAD-like_hydrolase"/>
</dbReference>
<reference evidence="4" key="3">
    <citation type="submission" date="2022-12" db="EMBL/GenBank/DDBJ databases">
        <title>Draft Genome Sequences of Bacillus licheniformis and Bacillus paralicheniformis strains isolated from Irish skim milk powders.</title>
        <authorList>
            <person name="Lourenco A."/>
            <person name="Li F."/>
            <person name="Geraldine D."/>
            <person name="Tobin J.T."/>
            <person name="Butler F."/>
            <person name="Jordan K."/>
            <person name="Obrien T."/>
        </authorList>
    </citation>
    <scope>NUCLEOTIDE SEQUENCE</scope>
    <source>
        <strain evidence="4">3370</strain>
    </source>
</reference>
<dbReference type="EC" id="3.1.3.3" evidence="3"/>
<dbReference type="SFLD" id="SFLDS00003">
    <property type="entry name" value="Haloacid_Dehalogenase"/>
    <property type="match status" value="1"/>
</dbReference>
<dbReference type="InterPro" id="IPR044266">
    <property type="entry name" value="PSP_YsaA"/>
</dbReference>
<dbReference type="Pfam" id="PF00702">
    <property type="entry name" value="Hydrolase"/>
    <property type="match status" value="1"/>
</dbReference>
<sequence>MKAVFFDLDDTLLWDEKSVSTAFSKTCLKAEEKYGIHAEEFEAAVREAARKLYTSYETYPYTVMIGINPFEGLWSNFSEPISEGFQKLNKIVPEYRKNAWTNGLKAFGIDDPAFGEELGEYFAAVRRKSPFVYEETFAVLDELKGKVELLLLTNGDPSLQKEKLAGVPELAPYFNEIVISGEFGKGKPDPSIFEHCLSLLGMTKDDAVMVGDNLNTDILGASRAGIQTVWVNRKGKKNETDLTPDHEISHLSELFDILRGKTADKLSKKA</sequence>
<keyword evidence="3" id="KW-0718">Serine biosynthesis</keyword>
<name>A0A6I7TUZ9_9BACI</name>
<dbReference type="SFLD" id="SFLDG01135">
    <property type="entry name" value="C1.5.6:_HAD__Beta-PGM__Phospha"/>
    <property type="match status" value="1"/>
</dbReference>
<dbReference type="Gene3D" id="3.40.50.1000">
    <property type="entry name" value="HAD superfamily/HAD-like"/>
    <property type="match status" value="1"/>
</dbReference>
<evidence type="ECO:0000256" key="3">
    <source>
        <dbReference type="HAMAP-Rule" id="MF_02240"/>
    </source>
</evidence>
<dbReference type="PANTHER" id="PTHR46470:SF3">
    <property type="entry name" value="N-ACYLNEURAMINATE-9-PHOSPHATASE"/>
    <property type="match status" value="1"/>
</dbReference>
<dbReference type="InterPro" id="IPR036412">
    <property type="entry name" value="HAD-like_sf"/>
</dbReference>
<keyword evidence="3" id="KW-0170">Cobalt</keyword>
<gene>
    <name evidence="5" type="ORF">B4121_0836</name>
    <name evidence="6" type="ORF">CHCC15381_0353</name>
    <name evidence="4" type="ORF">PVN32_23260</name>
</gene>
<organism evidence="5 7">
    <name type="scientific">Bacillus paralicheniformis</name>
    <dbReference type="NCBI Taxonomy" id="1648923"/>
    <lineage>
        <taxon>Bacteria</taxon>
        <taxon>Bacillati</taxon>
        <taxon>Bacillota</taxon>
        <taxon>Bacilli</taxon>
        <taxon>Bacillales</taxon>
        <taxon>Bacillaceae</taxon>
        <taxon>Bacillus</taxon>
    </lineage>
</organism>
<dbReference type="InterPro" id="IPR023214">
    <property type="entry name" value="HAD_sf"/>
</dbReference>
<dbReference type="EMBL" id="NILF01000067">
    <property type="protein sequence ID" value="TWL33846.1"/>
    <property type="molecule type" value="Genomic_DNA"/>
</dbReference>
<dbReference type="InterPro" id="IPR006439">
    <property type="entry name" value="HAD-SF_hydro_IA"/>
</dbReference>
<comment type="pathway">
    <text evidence="3">Amino-acid biosynthesis; L-serine biosynthesis; L-serine from 3-phospho-D-glycerate: step 3/3.</text>
</comment>
<dbReference type="Proteomes" id="UP000185604">
    <property type="component" value="Unassembled WGS sequence"/>
</dbReference>
<evidence type="ECO:0000313" key="5">
    <source>
        <dbReference type="EMBL" id="OLF96625.1"/>
    </source>
</evidence>
<dbReference type="HAMAP" id="MF_02240">
    <property type="entry name" value="PSP"/>
    <property type="match status" value="1"/>
</dbReference>
<reference evidence="5 7" key="1">
    <citation type="journal article" date="2016" name="Front. Microbiol.">
        <title>High-Level Heat Resistance of Spores of Bacillus amyloliquefaciens and Bacillus licheniformis Results from the Presence of a spoVA Operon in a Tn1546 Transposon.</title>
        <authorList>
            <person name="Berendsen E.M."/>
            <person name="Koning R.A."/>
            <person name="Boekhorst J."/>
            <person name="de Jong A."/>
            <person name="Kuipers O.P."/>
            <person name="Wells-Bennik M.H."/>
        </authorList>
    </citation>
    <scope>NUCLEOTIDE SEQUENCE [LARGE SCALE GENOMIC DNA]</scope>
    <source>
        <strain evidence="5 7">B4121</strain>
    </source>
</reference>
<comment type="similarity">
    <text evidence="3">Belongs to the HAD-like hydrolase superfamily.</text>
</comment>
<dbReference type="NCBIfam" id="TIGR01549">
    <property type="entry name" value="HAD-SF-IA-v1"/>
    <property type="match status" value="1"/>
</dbReference>
<proteinExistence type="inferred from homology"/>
<comment type="catalytic activity">
    <reaction evidence="3">
        <text>O-phospho-L-serine + H2O = L-serine + phosphate</text>
        <dbReference type="Rhea" id="RHEA:21208"/>
        <dbReference type="ChEBI" id="CHEBI:15377"/>
        <dbReference type="ChEBI" id="CHEBI:33384"/>
        <dbReference type="ChEBI" id="CHEBI:43474"/>
        <dbReference type="ChEBI" id="CHEBI:57524"/>
        <dbReference type="EC" id="3.1.3.3"/>
    </reaction>
</comment>
<dbReference type="SUPFAM" id="SSF56784">
    <property type="entry name" value="HAD-like"/>
    <property type="match status" value="1"/>
</dbReference>
<evidence type="ECO:0000313" key="4">
    <source>
        <dbReference type="EMBL" id="MDE1455048.1"/>
    </source>
</evidence>
<protein>
    <recommendedName>
        <fullName evidence="3">Phosphoserine phosphatase</fullName>
        <shortName evidence="3">PSP</shortName>
        <ecNumber evidence="3">3.1.3.3</ecNumber>
    </recommendedName>
</protein>
<comment type="function">
    <text evidence="3">Catalyzes the last step of the phosphorylated serine biosynthetic pathway, i.e. dephosphorylation of O-phospho-L-serine to form L-serine.</text>
</comment>
<dbReference type="SFLD" id="SFLDG01129">
    <property type="entry name" value="C1.5:_HAD__Beta-PGM__Phosphata"/>
    <property type="match status" value="1"/>
</dbReference>
<dbReference type="EMBL" id="JARAFO010000269">
    <property type="protein sequence ID" value="MDE1455048.1"/>
    <property type="molecule type" value="Genomic_DNA"/>
</dbReference>
<evidence type="ECO:0000313" key="7">
    <source>
        <dbReference type="Proteomes" id="UP000185604"/>
    </source>
</evidence>
<comment type="caution">
    <text evidence="5">The sequence shown here is derived from an EMBL/GenBank/DDBJ whole genome shotgun (WGS) entry which is preliminary data.</text>
</comment>
<accession>A0A6I7TUZ9</accession>
<dbReference type="GeneID" id="56672755"/>
<comment type="cofactor">
    <cofactor evidence="3">
        <name>Mg(2+)</name>
        <dbReference type="ChEBI" id="CHEBI:18420"/>
    </cofactor>
    <cofactor evidence="3">
        <name>Co(2+)</name>
        <dbReference type="ChEBI" id="CHEBI:48828"/>
    </cofactor>
</comment>
<keyword evidence="3" id="KW-0028">Amino-acid biosynthesis</keyword>
<dbReference type="GO" id="GO:0036424">
    <property type="term" value="F:L-phosphoserine phosphatase activity"/>
    <property type="evidence" value="ECO:0007669"/>
    <property type="project" value="UniProtKB-UniRule"/>
</dbReference>
<dbReference type="PANTHER" id="PTHR46470">
    <property type="entry name" value="N-ACYLNEURAMINATE-9-PHOSPHATASE"/>
    <property type="match status" value="1"/>
</dbReference>
<evidence type="ECO:0000256" key="1">
    <source>
        <dbReference type="ARBA" id="ARBA00022801"/>
    </source>
</evidence>
<reference evidence="6 8" key="2">
    <citation type="submission" date="2019-06" db="EMBL/GenBank/DDBJ databases">
        <title>Genome sequence analysis of &gt;100 Bacillus licheniformis strains suggests intrinsic resistance to this species.</title>
        <authorList>
            <person name="Wels M."/>
            <person name="Siezen R.J."/>
            <person name="Johansen E."/>
            <person name="Stuer-Lauridsen B."/>
            <person name="Bjerre K."/>
            <person name="Nielsen B.K.K."/>
        </authorList>
    </citation>
    <scope>NUCLEOTIDE SEQUENCE [LARGE SCALE GENOMIC DNA]</scope>
    <source>
        <strain evidence="6 8">BAC-15381</strain>
    </source>
</reference>
<dbReference type="Gene3D" id="1.20.120.710">
    <property type="entry name" value="Haloacid dehalogenase hydrolase-like domain"/>
    <property type="match status" value="1"/>
</dbReference>
<dbReference type="RefSeq" id="WP_020452537.1">
    <property type="nucleotide sequence ID" value="NZ_AP025339.1"/>
</dbReference>